<proteinExistence type="predicted"/>
<dbReference type="Pfam" id="PF13385">
    <property type="entry name" value="Laminin_G_3"/>
    <property type="match status" value="1"/>
</dbReference>
<comment type="caution">
    <text evidence="1">The sequence shown here is derived from an EMBL/GenBank/DDBJ whole genome shotgun (WGS) entry which is preliminary data.</text>
</comment>
<accession>A0A0F9T2U3</accession>
<dbReference type="AlphaFoldDB" id="A0A0F9T2U3"/>
<gene>
    <name evidence="1" type="ORF">LCGC14_0378380</name>
</gene>
<sequence>MILPDGPLIRSQFSVHRFNTDTKALWNAIYHNRQTQLGNTATLVNFGDESNAGLVTASTFTGMKYHASGLSPIWTPSSALSAFATPFLLGASSNWKQHIPVLTMDGVTDEMDTPDNAFWSDAGAFSVGAWIYLNTIASNVILAKWDETTSSEDREFHFSVDSNGDIGFTIYDETNNAAVGRKDDVALTVNTWYFVVGTFSGGTDAADVSIYIDGVATDDADIVDDAGFANEVAGATITSLGYLLGTSTAKEQLFDGIIAGGPCGPFFVLAELTAEQIANLYRLERLALDV</sequence>
<dbReference type="SUPFAM" id="SSF49899">
    <property type="entry name" value="Concanavalin A-like lectins/glucanases"/>
    <property type="match status" value="1"/>
</dbReference>
<dbReference type="Gene3D" id="2.60.120.200">
    <property type="match status" value="1"/>
</dbReference>
<dbReference type="EMBL" id="LAZR01000306">
    <property type="protein sequence ID" value="KKN75600.1"/>
    <property type="molecule type" value="Genomic_DNA"/>
</dbReference>
<dbReference type="InterPro" id="IPR013320">
    <property type="entry name" value="ConA-like_dom_sf"/>
</dbReference>
<protein>
    <recommendedName>
        <fullName evidence="2">LamG-like jellyroll fold domain-containing protein</fullName>
    </recommendedName>
</protein>
<name>A0A0F9T2U3_9ZZZZ</name>
<evidence type="ECO:0000313" key="1">
    <source>
        <dbReference type="EMBL" id="KKN75600.1"/>
    </source>
</evidence>
<reference evidence="1" key="1">
    <citation type="journal article" date="2015" name="Nature">
        <title>Complex archaea that bridge the gap between prokaryotes and eukaryotes.</title>
        <authorList>
            <person name="Spang A."/>
            <person name="Saw J.H."/>
            <person name="Jorgensen S.L."/>
            <person name="Zaremba-Niedzwiedzka K."/>
            <person name="Martijn J."/>
            <person name="Lind A.E."/>
            <person name="van Eijk R."/>
            <person name="Schleper C."/>
            <person name="Guy L."/>
            <person name="Ettema T.J."/>
        </authorList>
    </citation>
    <scope>NUCLEOTIDE SEQUENCE</scope>
</reference>
<evidence type="ECO:0008006" key="2">
    <source>
        <dbReference type="Google" id="ProtNLM"/>
    </source>
</evidence>
<organism evidence="1">
    <name type="scientific">marine sediment metagenome</name>
    <dbReference type="NCBI Taxonomy" id="412755"/>
    <lineage>
        <taxon>unclassified sequences</taxon>
        <taxon>metagenomes</taxon>
        <taxon>ecological metagenomes</taxon>
    </lineage>
</organism>